<keyword evidence="1" id="KW-0812">Transmembrane</keyword>
<feature type="transmembrane region" description="Helical" evidence="1">
    <location>
        <begin position="334"/>
        <end position="355"/>
    </location>
</feature>
<evidence type="ECO:0000256" key="1">
    <source>
        <dbReference type="SAM" id="Phobius"/>
    </source>
</evidence>
<dbReference type="SUPFAM" id="SSF82714">
    <property type="entry name" value="Multidrug efflux transporter AcrB TolC docking domain, DN and DC subdomains"/>
    <property type="match status" value="1"/>
</dbReference>
<dbReference type="OrthoDB" id="174266at2"/>
<dbReference type="SUPFAM" id="SSF82693">
    <property type="entry name" value="Multidrug efflux transporter AcrB pore domain, PN1, PN2, PC1 and PC2 subdomains"/>
    <property type="match status" value="1"/>
</dbReference>
<dbReference type="GO" id="GO:0005886">
    <property type="term" value="C:plasma membrane"/>
    <property type="evidence" value="ECO:0007669"/>
    <property type="project" value="TreeGrafter"/>
</dbReference>
<feature type="transmembrane region" description="Helical" evidence="1">
    <location>
        <begin position="1006"/>
        <end position="1030"/>
    </location>
</feature>
<evidence type="ECO:0000313" key="2">
    <source>
        <dbReference type="EMBL" id="SHN65420.1"/>
    </source>
</evidence>
<dbReference type="Pfam" id="PF00873">
    <property type="entry name" value="ACR_tran"/>
    <property type="match status" value="1"/>
</dbReference>
<dbReference type="Gene3D" id="3.30.70.1440">
    <property type="entry name" value="Multidrug efflux transporter AcrB pore domain"/>
    <property type="match status" value="1"/>
</dbReference>
<feature type="transmembrane region" description="Helical" evidence="1">
    <location>
        <begin position="904"/>
        <end position="922"/>
    </location>
</feature>
<dbReference type="EMBL" id="FRDL01000004">
    <property type="protein sequence ID" value="SHN65420.1"/>
    <property type="molecule type" value="Genomic_DNA"/>
</dbReference>
<dbReference type="PANTHER" id="PTHR32063">
    <property type="match status" value="1"/>
</dbReference>
<reference evidence="2 3" key="1">
    <citation type="submission" date="2016-12" db="EMBL/GenBank/DDBJ databases">
        <authorList>
            <person name="Song W.-J."/>
            <person name="Kurnit D.M."/>
        </authorList>
    </citation>
    <scope>NUCLEOTIDE SEQUENCE [LARGE SCALE GENOMIC DNA]</scope>
    <source>
        <strain evidence="2 3">CGMCC 1.10808</strain>
    </source>
</reference>
<dbReference type="PANTHER" id="PTHR32063:SF33">
    <property type="entry name" value="RND SUPERFAMILY EFFLUX PUMP PERMEASE COMPONENT"/>
    <property type="match status" value="1"/>
</dbReference>
<dbReference type="GO" id="GO:0042910">
    <property type="term" value="F:xenobiotic transmembrane transporter activity"/>
    <property type="evidence" value="ECO:0007669"/>
    <property type="project" value="TreeGrafter"/>
</dbReference>
<keyword evidence="3" id="KW-1185">Reference proteome</keyword>
<dbReference type="InterPro" id="IPR001036">
    <property type="entry name" value="Acrflvin-R"/>
</dbReference>
<proteinExistence type="predicted"/>
<accession>A0A1M7T3T8</accession>
<dbReference type="AlphaFoldDB" id="A0A1M7T3T8"/>
<keyword evidence="1" id="KW-1133">Transmembrane helix</keyword>
<dbReference type="STRING" id="1189325.SAMN04488119_104108"/>
<dbReference type="Gene3D" id="3.30.70.1430">
    <property type="entry name" value="Multidrug efflux transporter AcrB pore domain"/>
    <property type="match status" value="2"/>
</dbReference>
<sequence length="1059" mass="112957">MQTRGAGAWRGGLLAHFARHPTAANLLLALMVLLGAWGAGALRAQFLPDVVIETVIVSVAWEGAAPQEMDDAVVARIEPAVAAVEGVARTRSDAREGGAWITAEFEPGWNMDRAVQEVQAAVDAVTGLPDAADPPEVRRGVWRDRVTDVVVHGPLPPEQLTRIADEFAARLAERGISRVEVLGAPAPTIRVSVEEASMIRHDLTLETIARTVGAAVSASPAGEMESRAARLRAGLERRTPEALAELELPVSGLGEALRLRDVARIERLGVEEGVELRVGANPAVALRVDRSAAGDAIQIQRQTAELAARMNKGLPEGVRIELVRSRAERIEQRLAMLLDNAATGLALVVALLFVFLSARTAFWVAAGIPASMLAAVGLMHAFGLTLNMVSLFALIITLGIVVDDAIVVGEHADHLARARGTPPARAALAAARRMTAPVFAASATTIVAFGGLTLVGGRFGELIADIPFTVAAVLAASLAECFLVLPAHMTHALAAKTRAPWYDAPSRAFNRAFRAFRERAFRPVLAVAMRLRYPLTAAAVLLLALSVEQILRGTVPWRFWAPPERGALTVNVVMLPGASRADTRAAVDEAARAVAAAAARMKAEHGVDPVAFVETRVGALAGRGVPGAETRDPDELGAVSVELIDADLRPFSSFDFLDAVRRESRPHPMAETVSFRSMRSGPEAGIEVQLHGADPRALKAAAEALKARMAALDGVGAIEDDMPYDKTELVIEPTPLGRALGFTAQSLGRELFARLEGIEAARFAEGKRTARIVVRQAEAETAADFLTRARVRAPSGAWAPLSAVAELREGQGFARLRRENGLLRVSVTADLDDQDAARAAALRAELSERIVPEVADAHGVAYRLAGLDEDEQAFLSDALKGFLACIAGIWLILAWVFGSWTRPLAVLVVIPLGLVGAVWGHWLHDTPLSMFSVVGLMGMAGIIINDSIVLIAAIDEHARRRALFPAVIDAVCERLRPVLLTTLTTVLGLAPLLFERSQQAQFLKPAVISLCYGLGFGLLLVLVVTPALALMQQDVGAALRAMRRMARRPARLRAAARRG</sequence>
<feature type="transmembrane region" description="Helical" evidence="1">
    <location>
        <begin position="524"/>
        <end position="545"/>
    </location>
</feature>
<protein>
    <submittedName>
        <fullName evidence="2">Multidrug efflux pump subunit AcrB</fullName>
    </submittedName>
</protein>
<gene>
    <name evidence="2" type="ORF">SAMN05216200_104108</name>
</gene>
<feature type="transmembrane region" description="Helical" evidence="1">
    <location>
        <begin position="928"/>
        <end position="954"/>
    </location>
</feature>
<organism evidence="2 3">
    <name type="scientific">Oceanicella actignis</name>
    <dbReference type="NCBI Taxonomy" id="1189325"/>
    <lineage>
        <taxon>Bacteria</taxon>
        <taxon>Pseudomonadati</taxon>
        <taxon>Pseudomonadota</taxon>
        <taxon>Alphaproteobacteria</taxon>
        <taxon>Rhodobacterales</taxon>
        <taxon>Paracoccaceae</taxon>
        <taxon>Oceanicella</taxon>
    </lineage>
</organism>
<feature type="transmembrane region" description="Helical" evidence="1">
    <location>
        <begin position="878"/>
        <end position="897"/>
    </location>
</feature>
<evidence type="ECO:0000313" key="3">
    <source>
        <dbReference type="Proteomes" id="UP000184066"/>
    </source>
</evidence>
<feature type="transmembrane region" description="Helical" evidence="1">
    <location>
        <begin position="975"/>
        <end position="994"/>
    </location>
</feature>
<dbReference type="RefSeq" id="WP_072747074.1">
    <property type="nucleotide sequence ID" value="NZ_FOHL01000004.1"/>
</dbReference>
<dbReference type="Gene3D" id="1.20.1640.10">
    <property type="entry name" value="Multidrug efflux transporter AcrB transmembrane domain"/>
    <property type="match status" value="2"/>
</dbReference>
<feature type="transmembrane region" description="Helical" evidence="1">
    <location>
        <begin position="388"/>
        <end position="409"/>
    </location>
</feature>
<dbReference type="InterPro" id="IPR027463">
    <property type="entry name" value="AcrB_DN_DC_subdom"/>
</dbReference>
<dbReference type="SUPFAM" id="SSF82866">
    <property type="entry name" value="Multidrug efflux transporter AcrB transmembrane domain"/>
    <property type="match status" value="2"/>
</dbReference>
<feature type="transmembrane region" description="Helical" evidence="1">
    <location>
        <begin position="466"/>
        <end position="488"/>
    </location>
</feature>
<name>A0A1M7T3T8_9RHOB</name>
<dbReference type="Proteomes" id="UP000184066">
    <property type="component" value="Unassembled WGS sequence"/>
</dbReference>
<dbReference type="Gene3D" id="3.30.2090.10">
    <property type="entry name" value="Multidrug efflux transporter AcrB TolC docking domain, DN and DC subdomains"/>
    <property type="match status" value="2"/>
</dbReference>
<dbReference type="Gene3D" id="3.30.70.1320">
    <property type="entry name" value="Multidrug efflux transporter AcrB pore domain like"/>
    <property type="match status" value="1"/>
</dbReference>
<feature type="transmembrane region" description="Helical" evidence="1">
    <location>
        <begin position="362"/>
        <end position="382"/>
    </location>
</feature>
<dbReference type="PRINTS" id="PR00702">
    <property type="entry name" value="ACRIFLAVINRP"/>
</dbReference>
<keyword evidence="1" id="KW-0472">Membrane</keyword>
<feature type="transmembrane region" description="Helical" evidence="1">
    <location>
        <begin position="438"/>
        <end position="460"/>
    </location>
</feature>